<sequence length="266" mass="27929">MTGNRPVAGQPQLVGPQQHPARPSAVAFDLDGTLVDLERFHHDALLRAAREVGVALRWDEALRRLPHFVGGPDARLAAEVAALAGTGVSPAEVLTAKRRCFASLVGAVDEIVPRTGAAEILHRLADRGVPMAVGTVTERGTALGILRRAGLLPLFGADRVVTARDVAELKPAPHVYRETARRLGVPPAGQLVFEDSVTGITAARSAGSPVVAMPTVPDRGYLASVGAAGATAVFPDWRHPELPRLLDRLLGPGVPEPSHGGRARHG</sequence>
<dbReference type="SFLD" id="SFLDG01129">
    <property type="entry name" value="C1.5:_HAD__Beta-PGM__Phosphata"/>
    <property type="match status" value="1"/>
</dbReference>
<feature type="region of interest" description="Disordered" evidence="6">
    <location>
        <begin position="1"/>
        <end position="22"/>
    </location>
</feature>
<dbReference type="SFLD" id="SFLDS00003">
    <property type="entry name" value="Haloacid_Dehalogenase"/>
    <property type="match status" value="1"/>
</dbReference>
<organism evidence="7 9">
    <name type="scientific">Plantactinospora veratri</name>
    <dbReference type="NCBI Taxonomy" id="1436122"/>
    <lineage>
        <taxon>Bacteria</taxon>
        <taxon>Bacillati</taxon>
        <taxon>Actinomycetota</taxon>
        <taxon>Actinomycetes</taxon>
        <taxon>Micromonosporales</taxon>
        <taxon>Micromonosporaceae</taxon>
        <taxon>Plantactinospora</taxon>
    </lineage>
</organism>
<dbReference type="RefSeq" id="WP_331210545.1">
    <property type="nucleotide sequence ID" value="NZ_JAZGQL010000025.1"/>
</dbReference>
<comment type="similarity">
    <text evidence="2">Belongs to the HAD-like hydrolase superfamily. CbbY/CbbZ/Gph/YieH family.</text>
</comment>
<evidence type="ECO:0000313" key="7">
    <source>
        <dbReference type="EMBL" id="MEE6310322.1"/>
    </source>
</evidence>
<dbReference type="SUPFAM" id="SSF56784">
    <property type="entry name" value="HAD-like"/>
    <property type="match status" value="1"/>
</dbReference>
<keyword evidence="3" id="KW-0479">Metal-binding</keyword>
<keyword evidence="4" id="KW-0460">Magnesium</keyword>
<evidence type="ECO:0000256" key="1">
    <source>
        <dbReference type="ARBA" id="ARBA00001946"/>
    </source>
</evidence>
<comment type="caution">
    <text evidence="7">The sequence shown here is derived from an EMBL/GenBank/DDBJ whole genome shotgun (WGS) entry which is preliminary data.</text>
</comment>
<evidence type="ECO:0000313" key="9">
    <source>
        <dbReference type="Proteomes" id="UP001339911"/>
    </source>
</evidence>
<dbReference type="InterPro" id="IPR051600">
    <property type="entry name" value="Beta-PGM-like"/>
</dbReference>
<evidence type="ECO:0000256" key="3">
    <source>
        <dbReference type="ARBA" id="ARBA00022723"/>
    </source>
</evidence>
<dbReference type="PANTHER" id="PTHR46193">
    <property type="entry name" value="6-PHOSPHOGLUCONATE PHOSPHATASE"/>
    <property type="match status" value="1"/>
</dbReference>
<dbReference type="PANTHER" id="PTHR46193:SF18">
    <property type="entry name" value="HEXITOL PHOSPHATASE B"/>
    <property type="match status" value="1"/>
</dbReference>
<dbReference type="InterPro" id="IPR023214">
    <property type="entry name" value="HAD_sf"/>
</dbReference>
<dbReference type="Gene3D" id="1.10.150.240">
    <property type="entry name" value="Putative phosphatase, domain 2"/>
    <property type="match status" value="1"/>
</dbReference>
<evidence type="ECO:0000256" key="6">
    <source>
        <dbReference type="SAM" id="MobiDB-lite"/>
    </source>
</evidence>
<gene>
    <name evidence="7" type="ORF">V1634_26135</name>
    <name evidence="8" type="ORF">V1634_32150</name>
</gene>
<evidence type="ECO:0000256" key="2">
    <source>
        <dbReference type="ARBA" id="ARBA00006171"/>
    </source>
</evidence>
<comment type="cofactor">
    <cofactor evidence="1">
        <name>Mg(2+)</name>
        <dbReference type="ChEBI" id="CHEBI:18420"/>
    </cofactor>
</comment>
<name>A0ABU7SLA5_9ACTN</name>
<dbReference type="InterPro" id="IPR036412">
    <property type="entry name" value="HAD-like_sf"/>
</dbReference>
<dbReference type="Proteomes" id="UP001339911">
    <property type="component" value="Unassembled WGS sequence"/>
</dbReference>
<dbReference type="Pfam" id="PF00702">
    <property type="entry name" value="Hydrolase"/>
    <property type="match status" value="1"/>
</dbReference>
<evidence type="ECO:0000256" key="5">
    <source>
        <dbReference type="ARBA" id="ARBA00023277"/>
    </source>
</evidence>
<reference evidence="7 9" key="1">
    <citation type="submission" date="2024-01" db="EMBL/GenBank/DDBJ databases">
        <title>Genome insights into Plantactinospora veratri sp. nov.</title>
        <authorList>
            <person name="Wang L."/>
        </authorList>
    </citation>
    <scope>NUCLEOTIDE SEQUENCE [LARGE SCALE GENOMIC DNA]</scope>
    <source>
        <strain evidence="7 9">NEAU-FHS4</strain>
    </source>
</reference>
<evidence type="ECO:0000256" key="4">
    <source>
        <dbReference type="ARBA" id="ARBA00022842"/>
    </source>
</evidence>
<dbReference type="NCBIfam" id="TIGR01509">
    <property type="entry name" value="HAD-SF-IA-v3"/>
    <property type="match status" value="1"/>
</dbReference>
<keyword evidence="5" id="KW-0119">Carbohydrate metabolism</keyword>
<dbReference type="EMBL" id="JAZGQL010000025">
    <property type="protein sequence ID" value="MEE6310322.1"/>
    <property type="molecule type" value="Genomic_DNA"/>
</dbReference>
<proteinExistence type="inferred from homology"/>
<dbReference type="Gene3D" id="3.40.50.1000">
    <property type="entry name" value="HAD superfamily/HAD-like"/>
    <property type="match status" value="1"/>
</dbReference>
<keyword evidence="9" id="KW-1185">Reference proteome</keyword>
<dbReference type="EMBL" id="JAZGQL010000034">
    <property type="protein sequence ID" value="MEE6311485.1"/>
    <property type="molecule type" value="Genomic_DNA"/>
</dbReference>
<evidence type="ECO:0000313" key="8">
    <source>
        <dbReference type="EMBL" id="MEE6311485.1"/>
    </source>
</evidence>
<dbReference type="InterPro" id="IPR006439">
    <property type="entry name" value="HAD-SF_hydro_IA"/>
</dbReference>
<dbReference type="InterPro" id="IPR023198">
    <property type="entry name" value="PGP-like_dom2"/>
</dbReference>
<protein>
    <submittedName>
        <fullName evidence="7">HAD family phosphatase</fullName>
    </submittedName>
</protein>
<accession>A0ABU7SLA5</accession>